<evidence type="ECO:0000256" key="6">
    <source>
        <dbReference type="SAM" id="MobiDB-lite"/>
    </source>
</evidence>
<dbReference type="Gene3D" id="3.30.830.10">
    <property type="entry name" value="Metalloenzyme, LuxS/M16 peptidase-like"/>
    <property type="match status" value="4"/>
</dbReference>
<feature type="compositionally biased region" description="Low complexity" evidence="6">
    <location>
        <begin position="33"/>
        <end position="55"/>
    </location>
</feature>
<feature type="domain" description="Peptidase M16 C-terminal" evidence="9">
    <location>
        <begin position="714"/>
        <end position="885"/>
    </location>
</feature>
<dbReference type="RefSeq" id="WP_100342592.1">
    <property type="nucleotide sequence ID" value="NZ_PGFJ01000002.1"/>
</dbReference>
<dbReference type="Pfam" id="PF05193">
    <property type="entry name" value="Peptidase_M16_C"/>
    <property type="match status" value="2"/>
</dbReference>
<evidence type="ECO:0000259" key="9">
    <source>
        <dbReference type="Pfam" id="PF05193"/>
    </source>
</evidence>
<dbReference type="GO" id="GO:0006508">
    <property type="term" value="P:proteolysis"/>
    <property type="evidence" value="ECO:0007669"/>
    <property type="project" value="UniProtKB-KW"/>
</dbReference>
<evidence type="ECO:0000256" key="5">
    <source>
        <dbReference type="ARBA" id="ARBA00023049"/>
    </source>
</evidence>
<dbReference type="InterPro" id="IPR050626">
    <property type="entry name" value="Peptidase_M16"/>
</dbReference>
<sequence length="960" mass="104880">MNFKHTFFLSAAVLLVSASGTFAQVKKKPTPSPKSKPVSPAQQIAPQASASTSAAQTLPVDPQLVKGTLPNGFTYYIRSTKAVPKVADLLLINKAGSIQETDAQRGYAHLISHLALKGTTNFSKSDLSAFTKNYKIIIKPDTNVMTGYDETVYRLTIPGDTADVLNKSLNLLAGWAGNVNFDAADVNDVKNAALAELKAASSLMKTRLDNAALPVLLNKSRYAQRNPKGEEATIAAADASALKSFYTDWYRPDLQAIVIVGDVDAKKIEGMIKTIFGNLKSPANPKPIIAYPIAPVAGTTVQFATDKDLPYVVTQVIIKHPQAVVKTTANYMENVKLNLFNEMLTQRFEELKQQSNSPFMFAQAGYSSFISKQDAFVAMAVADPRGVERATKTLAEEIERIRKFGFVATELERAKQNGLAQIAYEYEQRDRILPGNIATDYQRNFLSGNAVTGTSFKYNFYLDNIGKIDLAAMNALAAKLLTDQNRVILIQAPEAEKAQLPTEQALRSWFTGAGANLSAYEDNASNPLMEKLPTPGKVTSITTDSTLMVTNVVLSNGVKVLLKPTQFQQGQIILNGFAFGGSSLASDQDYVSADLAAKVISMSGVAGFSQTQLEGILRNKGVNVAPYINDVTHGFAGFSSAADFGEAIQLMHLYFTQPRKDAAAWDRLISQTKGSLVLRGADEISIFQDTVAALLSNYNKRGMTTIIPQLNTASLDRAYQFYKDRFSNAANFTFTFTGSFTVEAILPFLETYLGSLPTKPGTETFKDLGVHPVSGVVNKTITKGRNDKAISQLIFSGTYDYNDANNIDLDAIETVLYLKVAQRLNDTTGNSQVSVRSNYSKIPSSRYKVTIDIECPVADLDKVTNVVMDEINKFKQTGALQKELNTFILEEAKSTQSQMRQNAFWSSAMNVTAQNGDNPHKVLLRAQMLQQLTIARTKEAASKFLNPANLIKVTLLPEKK</sequence>
<name>A0A2H9VPP1_9SPHI</name>
<keyword evidence="3" id="KW-0378">Hydrolase</keyword>
<dbReference type="PANTHER" id="PTHR43690:SF34">
    <property type="entry name" value="ZINC PROTEASE PQQL-LIKE"/>
    <property type="match status" value="1"/>
</dbReference>
<keyword evidence="5" id="KW-0482">Metalloprotease</keyword>
<gene>
    <name evidence="10" type="ORF">CLV57_3454</name>
</gene>
<feature type="signal peptide" evidence="7">
    <location>
        <begin position="1"/>
        <end position="23"/>
    </location>
</feature>
<dbReference type="GO" id="GO:0008237">
    <property type="term" value="F:metallopeptidase activity"/>
    <property type="evidence" value="ECO:0007669"/>
    <property type="project" value="UniProtKB-KW"/>
</dbReference>
<feature type="domain" description="Peptidase M16 C-terminal" evidence="9">
    <location>
        <begin position="239"/>
        <end position="416"/>
    </location>
</feature>
<feature type="region of interest" description="Disordered" evidence="6">
    <location>
        <begin position="26"/>
        <end position="55"/>
    </location>
</feature>
<evidence type="ECO:0000313" key="11">
    <source>
        <dbReference type="Proteomes" id="UP000242687"/>
    </source>
</evidence>
<keyword evidence="11" id="KW-1185">Reference proteome</keyword>
<dbReference type="InterPro" id="IPR007863">
    <property type="entry name" value="Peptidase_M16_C"/>
</dbReference>
<proteinExistence type="inferred from homology"/>
<evidence type="ECO:0000256" key="4">
    <source>
        <dbReference type="ARBA" id="ARBA00022833"/>
    </source>
</evidence>
<evidence type="ECO:0000256" key="1">
    <source>
        <dbReference type="ARBA" id="ARBA00007261"/>
    </source>
</evidence>
<dbReference type="SUPFAM" id="SSF63411">
    <property type="entry name" value="LuxS/MPP-like metallohydrolase"/>
    <property type="match status" value="4"/>
</dbReference>
<dbReference type="OrthoDB" id="9811314at2"/>
<reference evidence="10 11" key="1">
    <citation type="submission" date="2017-11" db="EMBL/GenBank/DDBJ databases">
        <title>Genomic Encyclopedia of Archaeal and Bacterial Type Strains, Phase II (KMG-II): From Individual Species to Whole Genera.</title>
        <authorList>
            <person name="Goeker M."/>
        </authorList>
    </citation>
    <scope>NUCLEOTIDE SEQUENCE [LARGE SCALE GENOMIC DNA]</scope>
    <source>
        <strain evidence="10 11">DSM 28175</strain>
    </source>
</reference>
<keyword evidence="4" id="KW-0862">Zinc</keyword>
<evidence type="ECO:0000259" key="8">
    <source>
        <dbReference type="Pfam" id="PF00675"/>
    </source>
</evidence>
<dbReference type="EMBL" id="PGFJ01000002">
    <property type="protein sequence ID" value="PJJ80304.1"/>
    <property type="molecule type" value="Genomic_DNA"/>
</dbReference>
<dbReference type="InterPro" id="IPR011765">
    <property type="entry name" value="Pept_M16_N"/>
</dbReference>
<comment type="caution">
    <text evidence="10">The sequence shown here is derived from an EMBL/GenBank/DDBJ whole genome shotgun (WGS) entry which is preliminary data.</text>
</comment>
<protein>
    <submittedName>
        <fullName evidence="10">Zinc protease</fullName>
    </submittedName>
</protein>
<feature type="domain" description="Peptidase M16 N-terminal" evidence="8">
    <location>
        <begin position="87"/>
        <end position="207"/>
    </location>
</feature>
<dbReference type="AlphaFoldDB" id="A0A2H9VPP1"/>
<evidence type="ECO:0000256" key="3">
    <source>
        <dbReference type="ARBA" id="ARBA00022801"/>
    </source>
</evidence>
<feature type="chain" id="PRO_5014145644" evidence="7">
    <location>
        <begin position="24"/>
        <end position="960"/>
    </location>
</feature>
<dbReference type="PANTHER" id="PTHR43690">
    <property type="entry name" value="NARDILYSIN"/>
    <property type="match status" value="1"/>
</dbReference>
<comment type="similarity">
    <text evidence="1">Belongs to the peptidase M16 family.</text>
</comment>
<dbReference type="InterPro" id="IPR011249">
    <property type="entry name" value="Metalloenz_LuxS/M16"/>
</dbReference>
<dbReference type="Pfam" id="PF00675">
    <property type="entry name" value="Peptidase_M16"/>
    <property type="match status" value="1"/>
</dbReference>
<evidence type="ECO:0000256" key="7">
    <source>
        <dbReference type="SAM" id="SignalP"/>
    </source>
</evidence>
<keyword evidence="7" id="KW-0732">Signal</keyword>
<evidence type="ECO:0000256" key="2">
    <source>
        <dbReference type="ARBA" id="ARBA00022670"/>
    </source>
</evidence>
<evidence type="ECO:0000313" key="10">
    <source>
        <dbReference type="EMBL" id="PJJ80304.1"/>
    </source>
</evidence>
<dbReference type="GO" id="GO:0046872">
    <property type="term" value="F:metal ion binding"/>
    <property type="evidence" value="ECO:0007669"/>
    <property type="project" value="InterPro"/>
</dbReference>
<accession>A0A2H9VPP1</accession>
<dbReference type="Proteomes" id="UP000242687">
    <property type="component" value="Unassembled WGS sequence"/>
</dbReference>
<keyword evidence="2 10" id="KW-0645">Protease</keyword>
<organism evidence="10 11">
    <name type="scientific">Mucilaginibacter auburnensis</name>
    <dbReference type="NCBI Taxonomy" id="1457233"/>
    <lineage>
        <taxon>Bacteria</taxon>
        <taxon>Pseudomonadati</taxon>
        <taxon>Bacteroidota</taxon>
        <taxon>Sphingobacteriia</taxon>
        <taxon>Sphingobacteriales</taxon>
        <taxon>Sphingobacteriaceae</taxon>
        <taxon>Mucilaginibacter</taxon>
    </lineage>
</organism>